<feature type="compositionally biased region" description="Basic and acidic residues" evidence="1">
    <location>
        <begin position="140"/>
        <end position="158"/>
    </location>
</feature>
<evidence type="ECO:0000313" key="2">
    <source>
        <dbReference type="EMBL" id="OAE18497.1"/>
    </source>
</evidence>
<feature type="compositionally biased region" description="Polar residues" evidence="1">
    <location>
        <begin position="92"/>
        <end position="106"/>
    </location>
</feature>
<reference evidence="2" key="1">
    <citation type="submission" date="2016-03" db="EMBL/GenBank/DDBJ databases">
        <title>Mechanisms controlling the formation of the plant cell surface in tip-growing cells are functionally conserved among land plants.</title>
        <authorList>
            <person name="Honkanen S."/>
            <person name="Jones V.A."/>
            <person name="Morieri G."/>
            <person name="Champion C."/>
            <person name="Hetherington A.J."/>
            <person name="Kelly S."/>
            <person name="Saint-Marcoux D."/>
            <person name="Proust H."/>
            <person name="Prescott H."/>
            <person name="Dolan L."/>
        </authorList>
    </citation>
    <scope>NUCLEOTIDE SEQUENCE [LARGE SCALE GENOMIC DNA]</scope>
    <source>
        <tissue evidence="2">Whole gametophyte</tissue>
    </source>
</reference>
<dbReference type="Proteomes" id="UP000077202">
    <property type="component" value="Unassembled WGS sequence"/>
</dbReference>
<feature type="compositionally biased region" description="Polar residues" evidence="1">
    <location>
        <begin position="263"/>
        <end position="275"/>
    </location>
</feature>
<keyword evidence="3" id="KW-1185">Reference proteome</keyword>
<feature type="compositionally biased region" description="Polar residues" evidence="1">
    <location>
        <begin position="186"/>
        <end position="200"/>
    </location>
</feature>
<evidence type="ECO:0000313" key="3">
    <source>
        <dbReference type="Proteomes" id="UP000077202"/>
    </source>
</evidence>
<sequence length="281" mass="29175">MSITQGGGGASGSITYDTSGVGTTSGAVGVASTSVTILVPYTGQRATGRRVRDATLLSDASPTLAYVFALSEKIELNIVKEKVMTSSFARDTLTSSRVPQSTTQSRPFGGGSGGGRGAQTRQKSTAKETRTLTRGAARAPEPRDATGELDPHRGEGGRHARLPQSFLLSEVGSTSSMRLVPPSDLSGRTKTSTSRVVNTDTPSSVVTRMASSVMKSLVFLATELMDSGINLARVFCASATLCERGSITAMSAEIGETIDEELPSTTPSSDESTWQAAAAPM</sequence>
<evidence type="ECO:0000256" key="1">
    <source>
        <dbReference type="SAM" id="MobiDB-lite"/>
    </source>
</evidence>
<accession>A0A176VD47</accession>
<name>A0A176VD47_MARPO</name>
<dbReference type="EMBL" id="LVLJ01004053">
    <property type="protein sequence ID" value="OAE18497.1"/>
    <property type="molecule type" value="Genomic_DNA"/>
</dbReference>
<feature type="compositionally biased region" description="Gly residues" evidence="1">
    <location>
        <begin position="108"/>
        <end position="117"/>
    </location>
</feature>
<comment type="caution">
    <text evidence="2">The sequence shown here is derived from an EMBL/GenBank/DDBJ whole genome shotgun (WGS) entry which is preliminary data.</text>
</comment>
<proteinExistence type="predicted"/>
<protein>
    <submittedName>
        <fullName evidence="2">Uncharacterized protein</fullName>
    </submittedName>
</protein>
<dbReference type="AlphaFoldDB" id="A0A176VD47"/>
<organism evidence="2 3">
    <name type="scientific">Marchantia polymorpha subsp. ruderalis</name>
    <dbReference type="NCBI Taxonomy" id="1480154"/>
    <lineage>
        <taxon>Eukaryota</taxon>
        <taxon>Viridiplantae</taxon>
        <taxon>Streptophyta</taxon>
        <taxon>Embryophyta</taxon>
        <taxon>Marchantiophyta</taxon>
        <taxon>Marchantiopsida</taxon>
        <taxon>Marchantiidae</taxon>
        <taxon>Marchantiales</taxon>
        <taxon>Marchantiaceae</taxon>
        <taxon>Marchantia</taxon>
    </lineage>
</organism>
<gene>
    <name evidence="2" type="ORF">AXG93_163s1300</name>
</gene>
<feature type="region of interest" description="Disordered" evidence="1">
    <location>
        <begin position="92"/>
        <end position="200"/>
    </location>
</feature>
<feature type="region of interest" description="Disordered" evidence="1">
    <location>
        <begin position="261"/>
        <end position="281"/>
    </location>
</feature>